<evidence type="ECO:0000313" key="8">
    <source>
        <dbReference type="Proteomes" id="UP000664417"/>
    </source>
</evidence>
<dbReference type="GO" id="GO:0016987">
    <property type="term" value="F:sigma factor activity"/>
    <property type="evidence" value="ECO:0007669"/>
    <property type="project" value="UniProtKB-KW"/>
</dbReference>
<dbReference type="RefSeq" id="WP_207863251.1">
    <property type="nucleotide sequence ID" value="NZ_JAFREP010000053.1"/>
</dbReference>
<dbReference type="SUPFAM" id="SSF88659">
    <property type="entry name" value="Sigma3 and sigma4 domains of RNA polymerase sigma factors"/>
    <property type="match status" value="1"/>
</dbReference>
<comment type="similarity">
    <text evidence="1">Belongs to the sigma-70 factor family. ECF subfamily.</text>
</comment>
<evidence type="ECO:0000256" key="4">
    <source>
        <dbReference type="ARBA" id="ARBA00023163"/>
    </source>
</evidence>
<dbReference type="NCBIfam" id="TIGR02937">
    <property type="entry name" value="sigma70-ECF"/>
    <property type="match status" value="1"/>
</dbReference>
<keyword evidence="3" id="KW-0731">Sigma factor</keyword>
<dbReference type="InterPro" id="IPR014284">
    <property type="entry name" value="RNA_pol_sigma-70_dom"/>
</dbReference>
<dbReference type="InterPro" id="IPR013325">
    <property type="entry name" value="RNA_pol_sigma_r2"/>
</dbReference>
<dbReference type="InterPro" id="IPR013249">
    <property type="entry name" value="RNA_pol_sigma70_r4_t2"/>
</dbReference>
<evidence type="ECO:0000256" key="2">
    <source>
        <dbReference type="ARBA" id="ARBA00023015"/>
    </source>
</evidence>
<proteinExistence type="inferred from homology"/>
<protein>
    <submittedName>
        <fullName evidence="7">RNA polymerase sigma-70 factor</fullName>
    </submittedName>
</protein>
<organism evidence="7 8">
    <name type="scientific">Acanthopleuribacter pedis</name>
    <dbReference type="NCBI Taxonomy" id="442870"/>
    <lineage>
        <taxon>Bacteria</taxon>
        <taxon>Pseudomonadati</taxon>
        <taxon>Acidobacteriota</taxon>
        <taxon>Holophagae</taxon>
        <taxon>Acanthopleuribacterales</taxon>
        <taxon>Acanthopleuribacteraceae</taxon>
        <taxon>Acanthopleuribacter</taxon>
    </lineage>
</organism>
<dbReference type="InterPro" id="IPR039425">
    <property type="entry name" value="RNA_pol_sigma-70-like"/>
</dbReference>
<dbReference type="Pfam" id="PF08281">
    <property type="entry name" value="Sigma70_r4_2"/>
    <property type="match status" value="1"/>
</dbReference>
<gene>
    <name evidence="7" type="ORF">J3U88_32440</name>
</gene>
<dbReference type="InterPro" id="IPR014327">
    <property type="entry name" value="RNA_pol_sigma70_bacteroid"/>
</dbReference>
<comment type="caution">
    <text evidence="7">The sequence shown here is derived from an EMBL/GenBank/DDBJ whole genome shotgun (WGS) entry which is preliminary data.</text>
</comment>
<evidence type="ECO:0000259" key="5">
    <source>
        <dbReference type="Pfam" id="PF04542"/>
    </source>
</evidence>
<dbReference type="AlphaFoldDB" id="A0A8J7U7P5"/>
<dbReference type="PANTHER" id="PTHR43133:SF46">
    <property type="entry name" value="RNA POLYMERASE SIGMA-70 FACTOR ECF SUBFAMILY"/>
    <property type="match status" value="1"/>
</dbReference>
<evidence type="ECO:0000313" key="7">
    <source>
        <dbReference type="EMBL" id="MBO1323219.1"/>
    </source>
</evidence>
<dbReference type="Pfam" id="PF04542">
    <property type="entry name" value="Sigma70_r2"/>
    <property type="match status" value="1"/>
</dbReference>
<dbReference type="Gene3D" id="1.10.10.10">
    <property type="entry name" value="Winged helix-like DNA-binding domain superfamily/Winged helix DNA-binding domain"/>
    <property type="match status" value="1"/>
</dbReference>
<dbReference type="NCBIfam" id="TIGR02985">
    <property type="entry name" value="Sig70_bacteroi1"/>
    <property type="match status" value="1"/>
</dbReference>
<reference evidence="7" key="1">
    <citation type="submission" date="2021-03" db="EMBL/GenBank/DDBJ databases">
        <authorList>
            <person name="Wang G."/>
        </authorList>
    </citation>
    <scope>NUCLEOTIDE SEQUENCE</scope>
    <source>
        <strain evidence="7">KCTC 12899</strain>
    </source>
</reference>
<dbReference type="Proteomes" id="UP000664417">
    <property type="component" value="Unassembled WGS sequence"/>
</dbReference>
<name>A0A8J7U7P5_9BACT</name>
<dbReference type="SUPFAM" id="SSF88946">
    <property type="entry name" value="Sigma2 domain of RNA polymerase sigma factors"/>
    <property type="match status" value="1"/>
</dbReference>
<feature type="domain" description="RNA polymerase sigma-70 region 2" evidence="5">
    <location>
        <begin position="29"/>
        <end position="95"/>
    </location>
</feature>
<evidence type="ECO:0000259" key="6">
    <source>
        <dbReference type="Pfam" id="PF08281"/>
    </source>
</evidence>
<dbReference type="PANTHER" id="PTHR43133">
    <property type="entry name" value="RNA POLYMERASE ECF-TYPE SIGMA FACTO"/>
    <property type="match status" value="1"/>
</dbReference>
<sequence length="188" mass="22154">MSFSQEEREAESALLTRVKESDRDAFELLFQKYYAMLYRVVFYKLRDQGLAEDIAQDAFLKFWVHRDRIKPELSFFPYVEKMARNLVLDHFKRENVRTKHRDHVQRLVDVPPGKPDEAVQLGQLEGRIRQVVVHDLPDKCRTIFLLSRVEGLSNPEIAEALSISRKTVENQLYNALKVLRKKCAVHLR</sequence>
<accession>A0A8J7U7P5</accession>
<dbReference type="InterPro" id="IPR013324">
    <property type="entry name" value="RNA_pol_sigma_r3/r4-like"/>
</dbReference>
<evidence type="ECO:0000256" key="1">
    <source>
        <dbReference type="ARBA" id="ARBA00010641"/>
    </source>
</evidence>
<keyword evidence="8" id="KW-1185">Reference proteome</keyword>
<dbReference type="InterPro" id="IPR007627">
    <property type="entry name" value="RNA_pol_sigma70_r2"/>
</dbReference>
<keyword evidence="2" id="KW-0805">Transcription regulation</keyword>
<dbReference type="GO" id="GO:0006352">
    <property type="term" value="P:DNA-templated transcription initiation"/>
    <property type="evidence" value="ECO:0007669"/>
    <property type="project" value="InterPro"/>
</dbReference>
<dbReference type="Gene3D" id="1.10.1740.10">
    <property type="match status" value="1"/>
</dbReference>
<dbReference type="EMBL" id="JAFREP010000053">
    <property type="protein sequence ID" value="MBO1323219.1"/>
    <property type="molecule type" value="Genomic_DNA"/>
</dbReference>
<keyword evidence="4" id="KW-0804">Transcription</keyword>
<dbReference type="InterPro" id="IPR036388">
    <property type="entry name" value="WH-like_DNA-bd_sf"/>
</dbReference>
<evidence type="ECO:0000256" key="3">
    <source>
        <dbReference type="ARBA" id="ARBA00023082"/>
    </source>
</evidence>
<dbReference type="GO" id="GO:0003677">
    <property type="term" value="F:DNA binding"/>
    <property type="evidence" value="ECO:0007669"/>
    <property type="project" value="InterPro"/>
</dbReference>
<feature type="domain" description="RNA polymerase sigma factor 70 region 4 type 2" evidence="6">
    <location>
        <begin position="136"/>
        <end position="177"/>
    </location>
</feature>